<protein>
    <submittedName>
        <fullName evidence="3">Enoyl-CoA hydratase/isomerase family protein 35</fullName>
    </submittedName>
</protein>
<dbReference type="PANTHER" id="PTHR11941">
    <property type="entry name" value="ENOYL-COA HYDRATASE-RELATED"/>
    <property type="match status" value="1"/>
</dbReference>
<keyword evidence="2" id="KW-0456">Lyase</keyword>
<dbReference type="Proteomes" id="UP000006876">
    <property type="component" value="Plasmid pA82"/>
</dbReference>
<dbReference type="HOGENOM" id="CLU_009834_7_2_4"/>
<dbReference type="InterPro" id="IPR029045">
    <property type="entry name" value="ClpP/crotonase-like_dom_sf"/>
</dbReference>
<dbReference type="Pfam" id="PF00378">
    <property type="entry name" value="ECH_1"/>
    <property type="match status" value="1"/>
</dbReference>
<keyword evidence="3" id="KW-0413">Isomerase</keyword>
<dbReference type="PANTHER" id="PTHR11941:SF133">
    <property type="entry name" value="1,2-EPOXYPHENYLACETYL-COA ISOMERASE"/>
    <property type="match status" value="1"/>
</dbReference>
<dbReference type="InterPro" id="IPR014748">
    <property type="entry name" value="Enoyl-CoA_hydra_C"/>
</dbReference>
<evidence type="ECO:0000256" key="1">
    <source>
        <dbReference type="ARBA" id="ARBA00005254"/>
    </source>
</evidence>
<name>E3HXY8_ACHXA</name>
<dbReference type="GO" id="GO:0016853">
    <property type="term" value="F:isomerase activity"/>
    <property type="evidence" value="ECO:0007669"/>
    <property type="project" value="UniProtKB-KW"/>
</dbReference>
<dbReference type="EMBL" id="CP002289">
    <property type="protein sequence ID" value="ADP19942.1"/>
    <property type="molecule type" value="Genomic_DNA"/>
</dbReference>
<keyword evidence="3" id="KW-0614">Plasmid</keyword>
<geneLocation type="plasmid" evidence="3 4">
    <name>pA82</name>
</geneLocation>
<evidence type="ECO:0000313" key="4">
    <source>
        <dbReference type="Proteomes" id="UP000006876"/>
    </source>
</evidence>
<dbReference type="Gene3D" id="3.90.226.10">
    <property type="entry name" value="2-enoyl-CoA Hydratase, Chain A, domain 1"/>
    <property type="match status" value="1"/>
</dbReference>
<sequence>MNFDSSAGNLAGRAALDRGVTMACAPAFVRRDDDDGVVTLTLSHPDTLNRFSDGSQFLELASQVRRANADPAVRVLVITGEGKAFCAGGDLRQMAEREGFSAGDVAEVQARYRETVHQLPAALAETDIPTIAAVNGPAYGAGCDLACFCDIRIAAQRASFSVSFARLGIVAGDGGAWMLPRLIGRSKAMELAFTAEPIDAQEAWRIGLVSEVTPDHALARRTTDLARGIARHPAAALRMHKRLLRDAEQHTLATHLDVVAAFQAIAHASDEHLRAVRDVVGALGQPR</sequence>
<accession>E3HXY8</accession>
<comment type="similarity">
    <text evidence="1">Belongs to the enoyl-CoA hydratase/isomerase family.</text>
</comment>
<dbReference type="SUPFAM" id="SSF52096">
    <property type="entry name" value="ClpP/crotonase"/>
    <property type="match status" value="1"/>
</dbReference>
<dbReference type="AlphaFoldDB" id="E3HXY8"/>
<dbReference type="KEGG" id="axy:AXYL_06657"/>
<dbReference type="GO" id="GO:0006635">
    <property type="term" value="P:fatty acid beta-oxidation"/>
    <property type="evidence" value="ECO:0007669"/>
    <property type="project" value="TreeGrafter"/>
</dbReference>
<reference evidence="4" key="1">
    <citation type="journal article" date="2011" name="J. Bacteriol.">
        <title>Complete genome sequence of the haloaromatic acid-degrading bacterium Achromobacter xylosoxidans A8.</title>
        <authorList>
            <person name="Strnad H."/>
            <person name="Ridl J."/>
            <person name="Paces J."/>
            <person name="Kolar M."/>
            <person name="Vlcek C."/>
            <person name="Paces V."/>
        </authorList>
    </citation>
    <scope>NUCLEOTIDE SEQUENCE [LARGE SCALE GENOMIC DNA]</scope>
    <source>
        <strain evidence="4">A8</strain>
        <plasmid evidence="4">pA82</plasmid>
    </source>
</reference>
<dbReference type="Gene3D" id="1.10.12.10">
    <property type="entry name" value="Lyase 2-enoyl-coa Hydratase, Chain A, domain 2"/>
    <property type="match status" value="1"/>
</dbReference>
<evidence type="ECO:0000313" key="3">
    <source>
        <dbReference type="EMBL" id="ADP19942.1"/>
    </source>
</evidence>
<organism evidence="3 4">
    <name type="scientific">Achromobacter xylosoxidans (strain A8)</name>
    <dbReference type="NCBI Taxonomy" id="762376"/>
    <lineage>
        <taxon>Bacteria</taxon>
        <taxon>Pseudomonadati</taxon>
        <taxon>Pseudomonadota</taxon>
        <taxon>Betaproteobacteria</taxon>
        <taxon>Burkholderiales</taxon>
        <taxon>Alcaligenaceae</taxon>
        <taxon>Achromobacter</taxon>
    </lineage>
</organism>
<evidence type="ECO:0000256" key="2">
    <source>
        <dbReference type="ARBA" id="ARBA00023239"/>
    </source>
</evidence>
<dbReference type="eggNOG" id="COG1024">
    <property type="taxonomic scope" value="Bacteria"/>
</dbReference>
<dbReference type="InterPro" id="IPR001753">
    <property type="entry name" value="Enoyl-CoA_hydra/iso"/>
</dbReference>
<gene>
    <name evidence="3" type="ordered locus">AXYL_06657</name>
</gene>
<dbReference type="CDD" id="cd06558">
    <property type="entry name" value="crotonase-like"/>
    <property type="match status" value="1"/>
</dbReference>
<proteinExistence type="inferred from homology"/>
<dbReference type="GO" id="GO:0016829">
    <property type="term" value="F:lyase activity"/>
    <property type="evidence" value="ECO:0007669"/>
    <property type="project" value="UniProtKB-KW"/>
</dbReference>
<dbReference type="PATRIC" id="fig|762376.5.peg.6651"/>